<evidence type="ECO:0000313" key="2">
    <source>
        <dbReference type="Proteomes" id="UP001498771"/>
    </source>
</evidence>
<organism evidence="1 2">
    <name type="scientific">Myxozyma melibiosi</name>
    <dbReference type="NCBI Taxonomy" id="54550"/>
    <lineage>
        <taxon>Eukaryota</taxon>
        <taxon>Fungi</taxon>
        <taxon>Dikarya</taxon>
        <taxon>Ascomycota</taxon>
        <taxon>Saccharomycotina</taxon>
        <taxon>Lipomycetes</taxon>
        <taxon>Lipomycetales</taxon>
        <taxon>Lipomycetaceae</taxon>
        <taxon>Myxozyma</taxon>
    </lineage>
</organism>
<sequence>MQRTLSTRRAAEGVLSSTSMLIRTVEGRGSGMRMRMIKMRSEREVIPTRAFSVSRSSLFRNSRLSLAEASSPDASGMKPIKPFGSSPWWPIVKVYLYGSLVYMTLHWAWWKLESDELEERLSAKERMLEDELVQILEGRKAELLKEQQWKTEKRASSTRSFLRKLWPW</sequence>
<dbReference type="RefSeq" id="XP_064766258.1">
    <property type="nucleotide sequence ID" value="XM_064913560.1"/>
</dbReference>
<keyword evidence="2" id="KW-1185">Reference proteome</keyword>
<dbReference type="Proteomes" id="UP001498771">
    <property type="component" value="Unassembled WGS sequence"/>
</dbReference>
<dbReference type="GeneID" id="90039072"/>
<name>A0ABR1F094_9ASCO</name>
<reference evidence="1 2" key="1">
    <citation type="submission" date="2024-03" db="EMBL/GenBank/DDBJ databases">
        <title>Genome-scale model development and genomic sequencing of the oleaginous clade Lipomyces.</title>
        <authorList>
            <consortium name="Lawrence Berkeley National Laboratory"/>
            <person name="Czajka J.J."/>
            <person name="Han Y."/>
            <person name="Kim J."/>
            <person name="Mondo S.J."/>
            <person name="Hofstad B.A."/>
            <person name="Robles A."/>
            <person name="Haridas S."/>
            <person name="Riley R."/>
            <person name="LaButti K."/>
            <person name="Pangilinan J."/>
            <person name="Andreopoulos W."/>
            <person name="Lipzen A."/>
            <person name="Yan J."/>
            <person name="Wang M."/>
            <person name="Ng V."/>
            <person name="Grigoriev I.V."/>
            <person name="Spatafora J.W."/>
            <person name="Magnuson J.K."/>
            <person name="Baker S.E."/>
            <person name="Pomraning K.R."/>
        </authorList>
    </citation>
    <scope>NUCLEOTIDE SEQUENCE [LARGE SCALE GENOMIC DNA]</scope>
    <source>
        <strain evidence="1 2">Phaff 52-87</strain>
    </source>
</reference>
<gene>
    <name evidence="1" type="ORF">BZA70DRAFT_284154</name>
</gene>
<dbReference type="EMBL" id="JBBJBU010000013">
    <property type="protein sequence ID" value="KAK7203225.1"/>
    <property type="molecule type" value="Genomic_DNA"/>
</dbReference>
<comment type="caution">
    <text evidence="1">The sequence shown here is derived from an EMBL/GenBank/DDBJ whole genome shotgun (WGS) entry which is preliminary data.</text>
</comment>
<evidence type="ECO:0000313" key="1">
    <source>
        <dbReference type="EMBL" id="KAK7203225.1"/>
    </source>
</evidence>
<proteinExistence type="predicted"/>
<accession>A0ABR1F094</accession>
<protein>
    <submittedName>
        <fullName evidence="1">Uncharacterized protein</fullName>
    </submittedName>
</protein>